<organism evidence="9 10">
    <name type="scientific">Jeotgalibaca ciconiae</name>
    <dbReference type="NCBI Taxonomy" id="2496265"/>
    <lineage>
        <taxon>Bacteria</taxon>
        <taxon>Bacillati</taxon>
        <taxon>Bacillota</taxon>
        <taxon>Bacilli</taxon>
        <taxon>Lactobacillales</taxon>
        <taxon>Carnobacteriaceae</taxon>
        <taxon>Jeotgalibaca</taxon>
    </lineage>
</organism>
<evidence type="ECO:0000256" key="4">
    <source>
        <dbReference type="ARBA" id="ARBA00022692"/>
    </source>
</evidence>
<dbReference type="GO" id="GO:0005886">
    <property type="term" value="C:plasma membrane"/>
    <property type="evidence" value="ECO:0007669"/>
    <property type="project" value="UniProtKB-SubCell"/>
</dbReference>
<dbReference type="Proteomes" id="UP000273326">
    <property type="component" value="Chromosome"/>
</dbReference>
<gene>
    <name evidence="9" type="ORF">EJN90_07700</name>
</gene>
<protein>
    <submittedName>
        <fullName evidence="9">Sugar ABC transporter permease</fullName>
    </submittedName>
</protein>
<evidence type="ECO:0000256" key="6">
    <source>
        <dbReference type="ARBA" id="ARBA00023136"/>
    </source>
</evidence>
<keyword evidence="5 7" id="KW-1133">Transmembrane helix</keyword>
<evidence type="ECO:0000256" key="2">
    <source>
        <dbReference type="ARBA" id="ARBA00022448"/>
    </source>
</evidence>
<dbReference type="CDD" id="cd06261">
    <property type="entry name" value="TM_PBP2"/>
    <property type="match status" value="1"/>
</dbReference>
<dbReference type="Pfam" id="PF00528">
    <property type="entry name" value="BPD_transp_1"/>
    <property type="match status" value="1"/>
</dbReference>
<keyword evidence="6 7" id="KW-0472">Membrane</keyword>
<keyword evidence="4 7" id="KW-0812">Transmembrane</keyword>
<dbReference type="GO" id="GO:0055085">
    <property type="term" value="P:transmembrane transport"/>
    <property type="evidence" value="ECO:0007669"/>
    <property type="project" value="InterPro"/>
</dbReference>
<dbReference type="OrthoDB" id="9785836at2"/>
<evidence type="ECO:0000256" key="3">
    <source>
        <dbReference type="ARBA" id="ARBA00022475"/>
    </source>
</evidence>
<name>A0A3Q9BKJ8_9LACT</name>
<feature type="transmembrane region" description="Helical" evidence="7">
    <location>
        <begin position="290"/>
        <end position="315"/>
    </location>
</feature>
<dbReference type="PANTHER" id="PTHR43227:SF11">
    <property type="entry name" value="BLL4140 PROTEIN"/>
    <property type="match status" value="1"/>
</dbReference>
<comment type="subcellular location">
    <subcellularLocation>
        <location evidence="1 7">Cell membrane</location>
        <topology evidence="1 7">Multi-pass membrane protein</topology>
    </subcellularLocation>
</comment>
<dbReference type="SUPFAM" id="SSF161098">
    <property type="entry name" value="MetI-like"/>
    <property type="match status" value="1"/>
</dbReference>
<evidence type="ECO:0000256" key="7">
    <source>
        <dbReference type="RuleBase" id="RU363032"/>
    </source>
</evidence>
<feature type="domain" description="ABC transmembrane type-1" evidence="8">
    <location>
        <begin position="95"/>
        <end position="311"/>
    </location>
</feature>
<keyword evidence="3" id="KW-1003">Cell membrane</keyword>
<feature type="transmembrane region" description="Helical" evidence="7">
    <location>
        <begin position="238"/>
        <end position="258"/>
    </location>
</feature>
<comment type="similarity">
    <text evidence="7">Belongs to the binding-protein-dependent transport system permease family.</text>
</comment>
<accession>A0A3Q9BKJ8</accession>
<evidence type="ECO:0000313" key="10">
    <source>
        <dbReference type="Proteomes" id="UP000273326"/>
    </source>
</evidence>
<evidence type="ECO:0000256" key="1">
    <source>
        <dbReference type="ARBA" id="ARBA00004651"/>
    </source>
</evidence>
<dbReference type="Gene3D" id="1.10.3720.10">
    <property type="entry name" value="MetI-like"/>
    <property type="match status" value="1"/>
</dbReference>
<dbReference type="AlphaFoldDB" id="A0A3Q9BKJ8"/>
<dbReference type="RefSeq" id="WP_126110029.1">
    <property type="nucleotide sequence ID" value="NZ_CP034465.1"/>
</dbReference>
<feature type="transmembrane region" description="Helical" evidence="7">
    <location>
        <begin position="36"/>
        <end position="61"/>
    </location>
</feature>
<proteinExistence type="inferred from homology"/>
<dbReference type="EMBL" id="CP034465">
    <property type="protein sequence ID" value="AZP04526.1"/>
    <property type="molecule type" value="Genomic_DNA"/>
</dbReference>
<reference evidence="10" key="1">
    <citation type="submission" date="2018-12" db="EMBL/GenBank/DDBJ databases">
        <title>Complete genome sequencing of Jeotgalibaca sp. H21T32.</title>
        <authorList>
            <person name="Bae J.-W."/>
            <person name="Lee S.-Y."/>
        </authorList>
    </citation>
    <scope>NUCLEOTIDE SEQUENCE [LARGE SCALE GENOMIC DNA]</scope>
    <source>
        <strain evidence="10">H21T32</strain>
    </source>
</reference>
<evidence type="ECO:0000256" key="5">
    <source>
        <dbReference type="ARBA" id="ARBA00022989"/>
    </source>
</evidence>
<dbReference type="KEGG" id="jeh:EJN90_07700"/>
<evidence type="ECO:0000259" key="8">
    <source>
        <dbReference type="PROSITE" id="PS50928"/>
    </source>
</evidence>
<keyword evidence="2 7" id="KW-0813">Transport</keyword>
<sequence>MEGMKIIEEAVIVEKKKRNNRQRKITWKKIKEQKGLIFMALPFVIWLLIFAYAPLIGWVVAFQDYLPQNGFFGSEWVGFKHFQVLFSEPLFYTAMKNTLGMGSLGLLFGTLSSIGFALILNEVRFSKFKKLTQTISYLPHFVSWVVVANIVIQTLSTTGVVNEVLQALHLVDKPINFMAQPGYFWGIVTVADVWKETGWNAIIYLAAMTSIDQEMYEAARVDGANRWQQMWNITLPSIRPIIIILLIMSIGNLVNIGFEKQMLLGNNIVANEALVIEKYALDYGIGMFRYSFGTAIGIFKSVVSIVLIFIFNNIAKRTGEGQLM</sequence>
<dbReference type="PROSITE" id="PS50928">
    <property type="entry name" value="ABC_TM1"/>
    <property type="match status" value="1"/>
</dbReference>
<dbReference type="InterPro" id="IPR050809">
    <property type="entry name" value="UgpAE/MalFG_permease"/>
</dbReference>
<keyword evidence="10" id="KW-1185">Reference proteome</keyword>
<feature type="transmembrane region" description="Helical" evidence="7">
    <location>
        <begin position="99"/>
        <end position="120"/>
    </location>
</feature>
<dbReference type="InterPro" id="IPR000515">
    <property type="entry name" value="MetI-like"/>
</dbReference>
<dbReference type="PANTHER" id="PTHR43227">
    <property type="entry name" value="BLL4140 PROTEIN"/>
    <property type="match status" value="1"/>
</dbReference>
<dbReference type="InterPro" id="IPR035906">
    <property type="entry name" value="MetI-like_sf"/>
</dbReference>
<evidence type="ECO:0000313" key="9">
    <source>
        <dbReference type="EMBL" id="AZP04526.1"/>
    </source>
</evidence>